<keyword evidence="4 10" id="KW-0378">Hydrolase</keyword>
<dbReference type="PANTHER" id="PTHR10353:SF36">
    <property type="entry name" value="LP05116P"/>
    <property type="match status" value="1"/>
</dbReference>
<organism evidence="11 12">
    <name type="scientific">Phytohabitans kaempferiae</name>
    <dbReference type="NCBI Taxonomy" id="1620943"/>
    <lineage>
        <taxon>Bacteria</taxon>
        <taxon>Bacillati</taxon>
        <taxon>Actinomycetota</taxon>
        <taxon>Actinomycetes</taxon>
        <taxon>Micromonosporales</taxon>
        <taxon>Micromonosporaceae</taxon>
    </lineage>
</organism>
<evidence type="ECO:0000256" key="7">
    <source>
        <dbReference type="ARBA" id="ARBA00023295"/>
    </source>
</evidence>
<dbReference type="InterPro" id="IPR001360">
    <property type="entry name" value="Glyco_hydro_1"/>
</dbReference>
<dbReference type="EC" id="3.2.1.21" evidence="3 10"/>
<dbReference type="SUPFAM" id="SSF51445">
    <property type="entry name" value="(Trans)glycosidases"/>
    <property type="match status" value="1"/>
</dbReference>
<reference evidence="11 12" key="1">
    <citation type="submission" date="2024-09" db="EMBL/GenBank/DDBJ databases">
        <authorList>
            <person name="Sun Q."/>
            <person name="Mori K."/>
        </authorList>
    </citation>
    <scope>NUCLEOTIDE SEQUENCE [LARGE SCALE GENOMIC DNA]</scope>
    <source>
        <strain evidence="11 12">TBRC 3947</strain>
    </source>
</reference>
<dbReference type="InterPro" id="IPR018120">
    <property type="entry name" value="Glyco_hydro_1_AS"/>
</dbReference>
<evidence type="ECO:0000256" key="8">
    <source>
        <dbReference type="ARBA" id="ARBA00023326"/>
    </source>
</evidence>
<evidence type="ECO:0000313" key="11">
    <source>
        <dbReference type="EMBL" id="MFC0532419.1"/>
    </source>
</evidence>
<evidence type="ECO:0000313" key="12">
    <source>
        <dbReference type="Proteomes" id="UP001589867"/>
    </source>
</evidence>
<evidence type="ECO:0000256" key="1">
    <source>
        <dbReference type="ARBA" id="ARBA00000448"/>
    </source>
</evidence>
<comment type="caution">
    <text evidence="11">The sequence shown here is derived from an EMBL/GenBank/DDBJ whole genome shotgun (WGS) entry which is preliminary data.</text>
</comment>
<dbReference type="InterPro" id="IPR033132">
    <property type="entry name" value="GH_1_N_CS"/>
</dbReference>
<evidence type="ECO:0000256" key="5">
    <source>
        <dbReference type="ARBA" id="ARBA00023001"/>
    </source>
</evidence>
<keyword evidence="5" id="KW-0136">Cellulose degradation</keyword>
<dbReference type="NCBIfam" id="TIGR03356">
    <property type="entry name" value="BGL"/>
    <property type="match status" value="1"/>
</dbReference>
<dbReference type="PROSITE" id="PS00572">
    <property type="entry name" value="GLYCOSYL_HYDROL_F1_1"/>
    <property type="match status" value="1"/>
</dbReference>
<keyword evidence="6" id="KW-0119">Carbohydrate metabolism</keyword>
<evidence type="ECO:0000256" key="3">
    <source>
        <dbReference type="ARBA" id="ARBA00012744"/>
    </source>
</evidence>
<evidence type="ECO:0000256" key="4">
    <source>
        <dbReference type="ARBA" id="ARBA00022801"/>
    </source>
</evidence>
<keyword evidence="12" id="KW-1185">Reference proteome</keyword>
<protein>
    <recommendedName>
        <fullName evidence="3 10">Beta-glucosidase</fullName>
        <ecNumber evidence="3 10">3.2.1.21</ecNumber>
    </recommendedName>
</protein>
<gene>
    <name evidence="11" type="ORF">ACFFIA_32710</name>
</gene>
<dbReference type="PRINTS" id="PR00131">
    <property type="entry name" value="GLHYDRLASE1"/>
</dbReference>
<comment type="catalytic activity">
    <reaction evidence="1 10">
        <text>Hydrolysis of terminal, non-reducing beta-D-glucosyl residues with release of beta-D-glucose.</text>
        <dbReference type="EC" id="3.2.1.21"/>
    </reaction>
</comment>
<comment type="similarity">
    <text evidence="2 10">Belongs to the glycosyl hydrolase 1 family.</text>
</comment>
<evidence type="ECO:0000256" key="10">
    <source>
        <dbReference type="RuleBase" id="RU361175"/>
    </source>
</evidence>
<dbReference type="Gene3D" id="3.20.20.80">
    <property type="entry name" value="Glycosidases"/>
    <property type="match status" value="1"/>
</dbReference>
<evidence type="ECO:0000256" key="6">
    <source>
        <dbReference type="ARBA" id="ARBA00023277"/>
    </source>
</evidence>
<sequence>MREFPDGFRWGAATSAYQIEGGAAERGRSIWDSFCAVPGNVYHGDTADVACDHYGRWAEDVALMAELGLTAYRFSVAWPRVLPAGTGEPDRRGLDFYSRLVDALLERGIEPALTLYHWDLPEALHERGGWLERSTVDAFVDFAGAVRDQLGDRVRLWTTLNEPWVAAMLGYGTSLLPPALADGAAALRAAHHLLLAHGQAVPVLRGGDRQVGITVNLSPMVPATSSAEDAAAAERFDGYHNRWFLDPLLRGAYPQDMADWYGAAFDGVVAPGDLATIAAPLDFLGVNYYCRMHIAAGADAADPLTPRPAVGARQVSPSGVPATAMGWPVEPDGLRQILVRLRADHPGLPPVYITENGAAFHDYADPAGAVHDPERVEYLRGHLGALHEAIAAGVDVRGYFCWSLLDNFEWHQGYAKRFGIVHVDFASQRRTPKTSARWYSEVIRANGLRS</sequence>
<name>A0ABV6MCV6_9ACTN</name>
<dbReference type="GO" id="GO:0008422">
    <property type="term" value="F:beta-glucosidase activity"/>
    <property type="evidence" value="ECO:0007669"/>
    <property type="project" value="UniProtKB-EC"/>
</dbReference>
<keyword evidence="7 10" id="KW-0326">Glycosidase</keyword>
<evidence type="ECO:0000256" key="2">
    <source>
        <dbReference type="ARBA" id="ARBA00010838"/>
    </source>
</evidence>
<proteinExistence type="inferred from homology"/>
<dbReference type="RefSeq" id="WP_377258435.1">
    <property type="nucleotide sequence ID" value="NZ_JBHLUH010000071.1"/>
</dbReference>
<dbReference type="PROSITE" id="PS00653">
    <property type="entry name" value="GLYCOSYL_HYDROL_F1_2"/>
    <property type="match status" value="1"/>
</dbReference>
<accession>A0ABV6MCV6</accession>
<dbReference type="EMBL" id="JBHLUH010000071">
    <property type="protein sequence ID" value="MFC0532419.1"/>
    <property type="molecule type" value="Genomic_DNA"/>
</dbReference>
<evidence type="ECO:0000256" key="9">
    <source>
        <dbReference type="PROSITE-ProRule" id="PRU10055"/>
    </source>
</evidence>
<dbReference type="InterPro" id="IPR017736">
    <property type="entry name" value="Glyco_hydro_1_beta-glucosidase"/>
</dbReference>
<feature type="active site" description="Nucleophile" evidence="9">
    <location>
        <position position="355"/>
    </location>
</feature>
<keyword evidence="8" id="KW-0624">Polysaccharide degradation</keyword>
<dbReference type="PANTHER" id="PTHR10353">
    <property type="entry name" value="GLYCOSYL HYDROLASE"/>
    <property type="match status" value="1"/>
</dbReference>
<dbReference type="InterPro" id="IPR017853">
    <property type="entry name" value="GH"/>
</dbReference>
<dbReference type="Pfam" id="PF00232">
    <property type="entry name" value="Glyco_hydro_1"/>
    <property type="match status" value="1"/>
</dbReference>
<dbReference type="Proteomes" id="UP001589867">
    <property type="component" value="Unassembled WGS sequence"/>
</dbReference>